<dbReference type="PROSITE" id="PS50948">
    <property type="entry name" value="PAN"/>
    <property type="match status" value="1"/>
</dbReference>
<dbReference type="InterPro" id="IPR011009">
    <property type="entry name" value="Kinase-like_dom_sf"/>
</dbReference>
<evidence type="ECO:0000256" key="4">
    <source>
        <dbReference type="ARBA" id="ARBA00022679"/>
    </source>
</evidence>
<evidence type="ECO:0000256" key="9">
    <source>
        <dbReference type="ARBA" id="ARBA00023157"/>
    </source>
</evidence>
<dbReference type="EMBL" id="JBFOLJ010000011">
    <property type="protein sequence ID" value="KAL2496271.1"/>
    <property type="molecule type" value="Genomic_DNA"/>
</dbReference>
<dbReference type="GO" id="GO:0005524">
    <property type="term" value="F:ATP binding"/>
    <property type="evidence" value="ECO:0007669"/>
    <property type="project" value="UniProtKB-KW"/>
</dbReference>
<accession>A0ABD1S6E9</accession>
<sequence length="342" mass="38808">MSKHILSNRPKKPTHNQLIHFYPQQICRVNTPNLTDLIRSGLNNFLRTDLISGNKTFKVIRTKCGTQQWEVYITAPTDNCDVYRSCGAYGSCNIVKSPVCGCLDRFLPKDPEGWNRADWSNGCVRRTPLNCQNGDVFLKYSGIKLPDTQYSQFNVSMTLEECKVLCLKNCSCTAYTHLDISKGGSGCLLWFEDLTNIKLLSEEGQYIYIRMASSELGRLGYKFTDDHHDENHKESIDLPLLDLNTITKATDNFSINNKLGEGGFGPVYKGLLEDGQEIAVKRLSRDSFQGLDEFTNEVICIAKLQHRNLVKLLGCCIKGEEKMLIYEYMPNRSLDLILFGKK</sequence>
<dbReference type="InterPro" id="IPR000858">
    <property type="entry name" value="S_locus_glycoprot_dom"/>
</dbReference>
<dbReference type="InterPro" id="IPR000719">
    <property type="entry name" value="Prot_kinase_dom"/>
</dbReference>
<dbReference type="GO" id="GO:0004674">
    <property type="term" value="F:protein serine/threonine kinase activity"/>
    <property type="evidence" value="ECO:0007669"/>
    <property type="project" value="UniProtKB-KW"/>
</dbReference>
<name>A0ABD1S6E9_9LAMI</name>
<keyword evidence="2" id="KW-0723">Serine/threonine-protein kinase</keyword>
<evidence type="ECO:0000259" key="15">
    <source>
        <dbReference type="PROSITE" id="PS50948"/>
    </source>
</evidence>
<dbReference type="InterPro" id="IPR001245">
    <property type="entry name" value="Ser-Thr/Tyr_kinase_cat_dom"/>
</dbReference>
<evidence type="ECO:0000313" key="17">
    <source>
        <dbReference type="Proteomes" id="UP001604277"/>
    </source>
</evidence>
<keyword evidence="4" id="KW-0808">Transferase</keyword>
<evidence type="ECO:0000256" key="12">
    <source>
        <dbReference type="ARBA" id="ARBA00047899"/>
    </source>
</evidence>
<feature type="domain" description="Protein kinase" evidence="14">
    <location>
        <begin position="253"/>
        <end position="342"/>
    </location>
</feature>
<keyword evidence="6" id="KW-0547">Nucleotide-binding</keyword>
<evidence type="ECO:0000256" key="8">
    <source>
        <dbReference type="ARBA" id="ARBA00022840"/>
    </source>
</evidence>
<dbReference type="InterPro" id="IPR003609">
    <property type="entry name" value="Pan_app"/>
</dbReference>
<dbReference type="Gene3D" id="3.30.200.20">
    <property type="entry name" value="Phosphorylase Kinase, domain 1"/>
    <property type="match status" value="1"/>
</dbReference>
<dbReference type="SMART" id="SM00473">
    <property type="entry name" value="PAN_AP"/>
    <property type="match status" value="1"/>
</dbReference>
<evidence type="ECO:0000256" key="13">
    <source>
        <dbReference type="ARBA" id="ARBA00048679"/>
    </source>
</evidence>
<dbReference type="PANTHER" id="PTHR32444">
    <property type="entry name" value="BULB-TYPE LECTIN DOMAIN-CONTAINING PROTEIN"/>
    <property type="match status" value="1"/>
</dbReference>
<keyword evidence="10" id="KW-0675">Receptor</keyword>
<feature type="domain" description="Apple" evidence="15">
    <location>
        <begin position="131"/>
        <end position="212"/>
    </location>
</feature>
<evidence type="ECO:0000256" key="1">
    <source>
        <dbReference type="ARBA" id="ARBA00012513"/>
    </source>
</evidence>
<gene>
    <name evidence="16" type="ORF">Fot_40028</name>
</gene>
<keyword evidence="7" id="KW-0418">Kinase</keyword>
<dbReference type="Proteomes" id="UP001604277">
    <property type="component" value="Unassembled WGS sequence"/>
</dbReference>
<proteinExistence type="predicted"/>
<keyword evidence="9" id="KW-1015">Disulfide bond</keyword>
<keyword evidence="17" id="KW-1185">Reference proteome</keyword>
<dbReference type="FunFam" id="3.50.4.10:FF:000002">
    <property type="entry name" value="G-type lectin S-receptor-like serine/threonine-protein kinase"/>
    <property type="match status" value="1"/>
</dbReference>
<evidence type="ECO:0000256" key="10">
    <source>
        <dbReference type="ARBA" id="ARBA00023170"/>
    </source>
</evidence>
<dbReference type="PANTHER" id="PTHR32444:SF183">
    <property type="entry name" value="APPLE DOMAIN-CONTAINING PROTEIN"/>
    <property type="match status" value="1"/>
</dbReference>
<dbReference type="Gene3D" id="3.50.4.10">
    <property type="entry name" value="Hepatocyte Growth Factor"/>
    <property type="match status" value="1"/>
</dbReference>
<evidence type="ECO:0000256" key="2">
    <source>
        <dbReference type="ARBA" id="ARBA00022527"/>
    </source>
</evidence>
<dbReference type="Pfam" id="PF07714">
    <property type="entry name" value="PK_Tyr_Ser-Thr"/>
    <property type="match status" value="1"/>
</dbReference>
<keyword evidence="3" id="KW-0597">Phosphoprotein</keyword>
<keyword evidence="8" id="KW-0067">ATP-binding</keyword>
<comment type="catalytic activity">
    <reaction evidence="12">
        <text>L-threonyl-[protein] + ATP = O-phospho-L-threonyl-[protein] + ADP + H(+)</text>
        <dbReference type="Rhea" id="RHEA:46608"/>
        <dbReference type="Rhea" id="RHEA-COMP:11060"/>
        <dbReference type="Rhea" id="RHEA-COMP:11605"/>
        <dbReference type="ChEBI" id="CHEBI:15378"/>
        <dbReference type="ChEBI" id="CHEBI:30013"/>
        <dbReference type="ChEBI" id="CHEBI:30616"/>
        <dbReference type="ChEBI" id="CHEBI:61977"/>
        <dbReference type="ChEBI" id="CHEBI:456216"/>
        <dbReference type="EC" id="2.7.11.1"/>
    </reaction>
</comment>
<keyword evidence="11" id="KW-0325">Glycoprotein</keyword>
<dbReference type="PROSITE" id="PS50011">
    <property type="entry name" value="PROTEIN_KINASE_DOM"/>
    <property type="match status" value="1"/>
</dbReference>
<dbReference type="CDD" id="cd01098">
    <property type="entry name" value="PAN_AP_plant"/>
    <property type="match status" value="1"/>
</dbReference>
<dbReference type="EC" id="2.7.11.1" evidence="1"/>
<reference evidence="17" key="1">
    <citation type="submission" date="2024-07" db="EMBL/GenBank/DDBJ databases">
        <title>Two chromosome-level genome assemblies of Korean endemic species Abeliophyllum distichum and Forsythia ovata (Oleaceae).</title>
        <authorList>
            <person name="Jang H."/>
        </authorList>
    </citation>
    <scope>NUCLEOTIDE SEQUENCE [LARGE SCALE GENOMIC DNA]</scope>
</reference>
<comment type="caution">
    <text evidence="16">The sequence shown here is derived from an EMBL/GenBank/DDBJ whole genome shotgun (WGS) entry which is preliminary data.</text>
</comment>
<dbReference type="Pfam" id="PF08276">
    <property type="entry name" value="PAN_2"/>
    <property type="match status" value="1"/>
</dbReference>
<organism evidence="16 17">
    <name type="scientific">Forsythia ovata</name>
    <dbReference type="NCBI Taxonomy" id="205694"/>
    <lineage>
        <taxon>Eukaryota</taxon>
        <taxon>Viridiplantae</taxon>
        <taxon>Streptophyta</taxon>
        <taxon>Embryophyta</taxon>
        <taxon>Tracheophyta</taxon>
        <taxon>Spermatophyta</taxon>
        <taxon>Magnoliopsida</taxon>
        <taxon>eudicotyledons</taxon>
        <taxon>Gunneridae</taxon>
        <taxon>Pentapetalae</taxon>
        <taxon>asterids</taxon>
        <taxon>lamiids</taxon>
        <taxon>Lamiales</taxon>
        <taxon>Oleaceae</taxon>
        <taxon>Forsythieae</taxon>
        <taxon>Forsythia</taxon>
    </lineage>
</organism>
<evidence type="ECO:0000259" key="14">
    <source>
        <dbReference type="PROSITE" id="PS50011"/>
    </source>
</evidence>
<dbReference type="Pfam" id="PF00954">
    <property type="entry name" value="S_locus_glycop"/>
    <property type="match status" value="1"/>
</dbReference>
<keyword evidence="5" id="KW-0732">Signal</keyword>
<evidence type="ECO:0000256" key="3">
    <source>
        <dbReference type="ARBA" id="ARBA00022553"/>
    </source>
</evidence>
<dbReference type="SUPFAM" id="SSF56112">
    <property type="entry name" value="Protein kinase-like (PK-like)"/>
    <property type="match status" value="1"/>
</dbReference>
<comment type="catalytic activity">
    <reaction evidence="13">
        <text>L-seryl-[protein] + ATP = O-phospho-L-seryl-[protein] + ADP + H(+)</text>
        <dbReference type="Rhea" id="RHEA:17989"/>
        <dbReference type="Rhea" id="RHEA-COMP:9863"/>
        <dbReference type="Rhea" id="RHEA-COMP:11604"/>
        <dbReference type="ChEBI" id="CHEBI:15378"/>
        <dbReference type="ChEBI" id="CHEBI:29999"/>
        <dbReference type="ChEBI" id="CHEBI:30616"/>
        <dbReference type="ChEBI" id="CHEBI:83421"/>
        <dbReference type="ChEBI" id="CHEBI:456216"/>
        <dbReference type="EC" id="2.7.11.1"/>
    </reaction>
</comment>
<evidence type="ECO:0000313" key="16">
    <source>
        <dbReference type="EMBL" id="KAL2496271.1"/>
    </source>
</evidence>
<dbReference type="FunFam" id="3.30.200.20:FF:000195">
    <property type="entry name" value="G-type lectin S-receptor-like serine/threonine-protein kinase"/>
    <property type="match status" value="1"/>
</dbReference>
<protein>
    <recommendedName>
        <fullName evidence="1">non-specific serine/threonine protein kinase</fullName>
        <ecNumber evidence="1">2.7.11.1</ecNumber>
    </recommendedName>
</protein>
<evidence type="ECO:0000256" key="7">
    <source>
        <dbReference type="ARBA" id="ARBA00022777"/>
    </source>
</evidence>
<evidence type="ECO:0000256" key="11">
    <source>
        <dbReference type="ARBA" id="ARBA00023180"/>
    </source>
</evidence>
<evidence type="ECO:0000256" key="6">
    <source>
        <dbReference type="ARBA" id="ARBA00022741"/>
    </source>
</evidence>
<evidence type="ECO:0000256" key="5">
    <source>
        <dbReference type="ARBA" id="ARBA00022729"/>
    </source>
</evidence>
<dbReference type="AlphaFoldDB" id="A0ABD1S6E9"/>